<keyword evidence="1" id="KW-1185">Reference proteome</keyword>
<reference evidence="2" key="1">
    <citation type="submission" date="2016-11" db="UniProtKB">
        <authorList>
            <consortium name="WormBaseParasite"/>
        </authorList>
    </citation>
    <scope>IDENTIFICATION</scope>
</reference>
<accession>A0A1I7ZAM4</accession>
<sequence length="117" mass="12318">MQHAEGVAGAVPQGQDHVARMQLFATFEYHAGQLLALADQDLVRRTGLDELVQHLTAVMLRVLDLAVQLAVGEGAGTAFAKLHVGLGVEYALAPQAPGVLGALAHLLAAFEDDRLEA</sequence>
<evidence type="ECO:0000313" key="1">
    <source>
        <dbReference type="Proteomes" id="UP000095287"/>
    </source>
</evidence>
<dbReference type="Proteomes" id="UP000095287">
    <property type="component" value="Unplaced"/>
</dbReference>
<protein>
    <submittedName>
        <fullName evidence="2">TetR_C_1 domain-containing protein</fullName>
    </submittedName>
</protein>
<dbReference type="WBParaSite" id="L893_g24261.t1">
    <property type="protein sequence ID" value="L893_g24261.t1"/>
    <property type="gene ID" value="L893_g24261"/>
</dbReference>
<proteinExistence type="predicted"/>
<name>A0A1I7ZAM4_9BILA</name>
<organism evidence="1 2">
    <name type="scientific">Steinernema glaseri</name>
    <dbReference type="NCBI Taxonomy" id="37863"/>
    <lineage>
        <taxon>Eukaryota</taxon>
        <taxon>Metazoa</taxon>
        <taxon>Ecdysozoa</taxon>
        <taxon>Nematoda</taxon>
        <taxon>Chromadorea</taxon>
        <taxon>Rhabditida</taxon>
        <taxon>Tylenchina</taxon>
        <taxon>Panagrolaimomorpha</taxon>
        <taxon>Strongyloidoidea</taxon>
        <taxon>Steinernematidae</taxon>
        <taxon>Steinernema</taxon>
    </lineage>
</organism>
<dbReference type="AlphaFoldDB" id="A0A1I7ZAM4"/>
<evidence type="ECO:0000313" key="2">
    <source>
        <dbReference type="WBParaSite" id="L893_g24261.t1"/>
    </source>
</evidence>